<dbReference type="SMART" id="SM00382">
    <property type="entry name" value="AAA"/>
    <property type="match status" value="1"/>
</dbReference>
<dbReference type="InterPro" id="IPR050166">
    <property type="entry name" value="ABC_transporter_ATP-bind"/>
</dbReference>
<dbReference type="Proteomes" id="UP001221546">
    <property type="component" value="Chromosome"/>
</dbReference>
<feature type="domain" description="ABC transporter" evidence="9">
    <location>
        <begin position="2"/>
        <end position="247"/>
    </location>
</feature>
<keyword evidence="7" id="KW-0472">Membrane</keyword>
<reference evidence="10 11" key="1">
    <citation type="submission" date="2023-04" db="EMBL/GenBank/DDBJ databases">
        <title>Australian commercial rhizobial inoculants.</title>
        <authorList>
            <person name="Kohlmeier M.G."/>
            <person name="O'Hara G.W."/>
            <person name="Colombi E."/>
            <person name="Ramsay J.P."/>
            <person name="Terpolilli J."/>
        </authorList>
    </citation>
    <scope>NUCLEOTIDE SEQUENCE [LARGE SCALE GENOMIC DNA]</scope>
    <source>
        <strain evidence="10 11">CB627</strain>
    </source>
</reference>
<evidence type="ECO:0000256" key="5">
    <source>
        <dbReference type="ARBA" id="ARBA00022741"/>
    </source>
</evidence>
<keyword evidence="4" id="KW-1003">Cell membrane</keyword>
<name>A0ABY8JMT7_9BRAD</name>
<dbReference type="SUPFAM" id="SSF52540">
    <property type="entry name" value="P-loop containing nucleoside triphosphate hydrolases"/>
    <property type="match status" value="1"/>
</dbReference>
<evidence type="ECO:0000256" key="8">
    <source>
        <dbReference type="ARBA" id="ARBA00024722"/>
    </source>
</evidence>
<dbReference type="PANTHER" id="PTHR42788:SF7">
    <property type="entry name" value="NITRATE ABC TRANSPORTER ATP-BINDING PROTEIN"/>
    <property type="match status" value="1"/>
</dbReference>
<evidence type="ECO:0000256" key="7">
    <source>
        <dbReference type="ARBA" id="ARBA00023136"/>
    </source>
</evidence>
<comment type="subcellular location">
    <subcellularLocation>
        <location evidence="1">Cell membrane</location>
        <topology evidence="1">Peripheral membrane protein</topology>
    </subcellularLocation>
</comment>
<dbReference type="InterPro" id="IPR017871">
    <property type="entry name" value="ABC_transporter-like_CS"/>
</dbReference>
<keyword evidence="5" id="KW-0547">Nucleotide-binding</keyword>
<dbReference type="PANTHER" id="PTHR42788">
    <property type="entry name" value="TAURINE IMPORT ATP-BINDING PROTEIN-RELATED"/>
    <property type="match status" value="1"/>
</dbReference>
<dbReference type="Gene3D" id="3.40.50.300">
    <property type="entry name" value="P-loop containing nucleotide triphosphate hydrolases"/>
    <property type="match status" value="1"/>
</dbReference>
<evidence type="ECO:0000313" key="10">
    <source>
        <dbReference type="EMBL" id="WFU65353.1"/>
    </source>
</evidence>
<dbReference type="EMBL" id="CP121646">
    <property type="protein sequence ID" value="WFU65353.1"/>
    <property type="molecule type" value="Genomic_DNA"/>
</dbReference>
<sequence>MLRLNDLHVTFNVGTPTEVRALRGVNLDISPGEFVTVIGSNGAGKSTLLSAIVGAVRPSRGTIKLGAQDITDWPASKRAADVGRVFQEPRLGTCGSLSIEENLALAAKRGRRRGFSTALSGGRQFADKLARLGLGLEDRMSTPIGLLSGGQRQAVSLLMATLLPMKILVLDEHTAALDPAAAAKVLSLSAEIADADGLTVLMVTHSMGDALALGTRTILMDRGVVALDVSGEERRKLDIPALLQLFGKATGRVVDSDQMMLT</sequence>
<keyword evidence="11" id="KW-1185">Reference proteome</keyword>
<evidence type="ECO:0000259" key="9">
    <source>
        <dbReference type="PROSITE" id="PS50893"/>
    </source>
</evidence>
<dbReference type="GO" id="GO:0005524">
    <property type="term" value="F:ATP binding"/>
    <property type="evidence" value="ECO:0007669"/>
    <property type="project" value="UniProtKB-KW"/>
</dbReference>
<keyword evidence="6 10" id="KW-0067">ATP-binding</keyword>
<dbReference type="RefSeq" id="WP_141340661.1">
    <property type="nucleotide sequence ID" value="NZ_CP121646.1"/>
</dbReference>
<dbReference type="PROSITE" id="PS50893">
    <property type="entry name" value="ABC_TRANSPORTER_2"/>
    <property type="match status" value="1"/>
</dbReference>
<comment type="function">
    <text evidence="8">Involved in beta-(1--&gt;2)glucan export. Transmembrane domains (TMD) form a pore in the inner membrane and the ATP-binding domain (NBD) is responsible for energy generation.</text>
</comment>
<proteinExistence type="inferred from homology"/>
<dbReference type="InterPro" id="IPR003439">
    <property type="entry name" value="ABC_transporter-like_ATP-bd"/>
</dbReference>
<keyword evidence="3" id="KW-0813">Transport</keyword>
<accession>A0ABY8JMT7</accession>
<dbReference type="PROSITE" id="PS00211">
    <property type="entry name" value="ABC_TRANSPORTER_1"/>
    <property type="match status" value="1"/>
</dbReference>
<dbReference type="InterPro" id="IPR027417">
    <property type="entry name" value="P-loop_NTPase"/>
</dbReference>
<evidence type="ECO:0000256" key="1">
    <source>
        <dbReference type="ARBA" id="ARBA00004202"/>
    </source>
</evidence>
<evidence type="ECO:0000256" key="2">
    <source>
        <dbReference type="ARBA" id="ARBA00005417"/>
    </source>
</evidence>
<gene>
    <name evidence="10" type="ORF">QA636_07395</name>
</gene>
<evidence type="ECO:0000256" key="3">
    <source>
        <dbReference type="ARBA" id="ARBA00022448"/>
    </source>
</evidence>
<organism evidence="10 11">
    <name type="scientific">Bradyrhizobium brasilense</name>
    <dbReference type="NCBI Taxonomy" id="1419277"/>
    <lineage>
        <taxon>Bacteria</taxon>
        <taxon>Pseudomonadati</taxon>
        <taxon>Pseudomonadota</taxon>
        <taxon>Alphaproteobacteria</taxon>
        <taxon>Hyphomicrobiales</taxon>
        <taxon>Nitrobacteraceae</taxon>
        <taxon>Bradyrhizobium</taxon>
    </lineage>
</organism>
<dbReference type="Pfam" id="PF00005">
    <property type="entry name" value="ABC_tran"/>
    <property type="match status" value="1"/>
</dbReference>
<dbReference type="InterPro" id="IPR003593">
    <property type="entry name" value="AAA+_ATPase"/>
</dbReference>
<comment type="similarity">
    <text evidence="2">Belongs to the ABC transporter superfamily.</text>
</comment>
<protein>
    <submittedName>
        <fullName evidence="10">ATP-binding cassette domain-containing protein</fullName>
    </submittedName>
</protein>
<evidence type="ECO:0000256" key="6">
    <source>
        <dbReference type="ARBA" id="ARBA00022840"/>
    </source>
</evidence>
<evidence type="ECO:0000313" key="11">
    <source>
        <dbReference type="Proteomes" id="UP001221546"/>
    </source>
</evidence>
<evidence type="ECO:0000256" key="4">
    <source>
        <dbReference type="ARBA" id="ARBA00022475"/>
    </source>
</evidence>